<keyword evidence="1" id="KW-0732">Signal</keyword>
<feature type="domain" description="Secretion system C-terminal sorting" evidence="2">
    <location>
        <begin position="193"/>
        <end position="267"/>
    </location>
</feature>
<feature type="signal peptide" evidence="1">
    <location>
        <begin position="1"/>
        <end position="22"/>
    </location>
</feature>
<reference evidence="3 4" key="1">
    <citation type="submission" date="2017-09" db="EMBL/GenBank/DDBJ databases">
        <title>Depth-based differentiation of microbial function through sediment-hosted aquifers and enrichment of novel symbionts in the deep terrestrial subsurface.</title>
        <authorList>
            <person name="Probst A.J."/>
            <person name="Ladd B."/>
            <person name="Jarett J.K."/>
            <person name="Geller-Mcgrath D.E."/>
            <person name="Sieber C.M."/>
            <person name="Emerson J.B."/>
            <person name="Anantharaman K."/>
            <person name="Thomas B.C."/>
            <person name="Malmstrom R."/>
            <person name="Stieglmeier M."/>
            <person name="Klingl A."/>
            <person name="Woyke T."/>
            <person name="Ryan C.M."/>
            <person name="Banfield J.F."/>
        </authorList>
    </citation>
    <scope>NUCLEOTIDE SEQUENCE [LARGE SCALE GENOMIC DNA]</scope>
    <source>
        <strain evidence="3">CG11_big_fil_rev_8_21_14_0_20_36_20</strain>
    </source>
</reference>
<dbReference type="Gene3D" id="2.60.40.4070">
    <property type="match status" value="1"/>
</dbReference>
<dbReference type="InterPro" id="IPR026444">
    <property type="entry name" value="Secre_tail"/>
</dbReference>
<accession>A0A2H0NCI0</accession>
<proteinExistence type="predicted"/>
<dbReference type="Proteomes" id="UP000230564">
    <property type="component" value="Unassembled WGS sequence"/>
</dbReference>
<dbReference type="EMBL" id="PCWQ01000012">
    <property type="protein sequence ID" value="PIR06587.1"/>
    <property type="molecule type" value="Genomic_DNA"/>
</dbReference>
<evidence type="ECO:0000256" key="1">
    <source>
        <dbReference type="SAM" id="SignalP"/>
    </source>
</evidence>
<evidence type="ECO:0000313" key="3">
    <source>
        <dbReference type="EMBL" id="PIR06587.1"/>
    </source>
</evidence>
<name>A0A2H0NCI0_9BACT</name>
<feature type="chain" id="PRO_5013964052" description="Secretion system C-terminal sorting domain-containing protein" evidence="1">
    <location>
        <begin position="23"/>
        <end position="271"/>
    </location>
</feature>
<dbReference type="AlphaFoldDB" id="A0A2H0NCI0"/>
<evidence type="ECO:0000259" key="2">
    <source>
        <dbReference type="Pfam" id="PF18962"/>
    </source>
</evidence>
<comment type="caution">
    <text evidence="3">The sequence shown here is derived from an EMBL/GenBank/DDBJ whole genome shotgun (WGS) entry which is preliminary data.</text>
</comment>
<dbReference type="NCBIfam" id="TIGR04183">
    <property type="entry name" value="Por_Secre_tail"/>
    <property type="match status" value="1"/>
</dbReference>
<sequence>MKKMVLFLVMFCFMLVAGTAKADPLDSLWYDGCPALVLSEYDSIGTMFAVGFNTVDPCSLRAISFFSYGVNDTLGVEIEIVIWTNSNGYPGEELCRVHYLVMDTTHYSWVTVNIPNLRVEESFFTGFYLPVGAPPFATTDELIGGGYSMVWPDSLRGWEFLENNLNIRAYVEYLSTEVRDEEGQPNIYKLGNYPNPFNTQTKIIFSLSKTEEVDLTIYNILGQKAATLFTGQKSAGKHIVSWDADEFSSGVYFSKLVVGQEVTINKMTLLK</sequence>
<protein>
    <recommendedName>
        <fullName evidence="2">Secretion system C-terminal sorting domain-containing protein</fullName>
    </recommendedName>
</protein>
<organism evidence="3 4">
    <name type="scientific">Candidatus Komeilibacteria bacterium CG11_big_fil_rev_8_21_14_0_20_36_20</name>
    <dbReference type="NCBI Taxonomy" id="1974477"/>
    <lineage>
        <taxon>Bacteria</taxon>
        <taxon>Candidatus Komeiliibacteriota</taxon>
    </lineage>
</organism>
<evidence type="ECO:0000313" key="4">
    <source>
        <dbReference type="Proteomes" id="UP000230564"/>
    </source>
</evidence>
<gene>
    <name evidence="3" type="ORF">COV55_03630</name>
</gene>
<dbReference type="Pfam" id="PF18962">
    <property type="entry name" value="Por_Secre_tail"/>
    <property type="match status" value="1"/>
</dbReference>